<dbReference type="SUPFAM" id="SSF54427">
    <property type="entry name" value="NTF2-like"/>
    <property type="match status" value="1"/>
</dbReference>
<dbReference type="InterPro" id="IPR027843">
    <property type="entry name" value="DUF4440"/>
</dbReference>
<dbReference type="Proteomes" id="UP001501736">
    <property type="component" value="Unassembled WGS sequence"/>
</dbReference>
<comment type="caution">
    <text evidence="2">The sequence shown here is derived from an EMBL/GenBank/DDBJ whole genome shotgun (WGS) entry which is preliminary data.</text>
</comment>
<gene>
    <name evidence="2" type="ORF">GCM10020260_02290</name>
</gene>
<keyword evidence="3" id="KW-1185">Reference proteome</keyword>
<evidence type="ECO:0000259" key="1">
    <source>
        <dbReference type="Pfam" id="PF14534"/>
    </source>
</evidence>
<evidence type="ECO:0000313" key="3">
    <source>
        <dbReference type="Proteomes" id="UP001501736"/>
    </source>
</evidence>
<protein>
    <recommendedName>
        <fullName evidence="1">DUF4440 domain-containing protein</fullName>
    </recommendedName>
</protein>
<dbReference type="RefSeq" id="WP_344717353.1">
    <property type="nucleotide sequence ID" value="NZ_BAAAYG010000002.1"/>
</dbReference>
<evidence type="ECO:0000313" key="2">
    <source>
        <dbReference type="EMBL" id="GAA3279288.1"/>
    </source>
</evidence>
<dbReference type="Gene3D" id="3.10.450.50">
    <property type="match status" value="1"/>
</dbReference>
<name>A0ABP6R752_9MICC</name>
<dbReference type="Pfam" id="PF14534">
    <property type="entry name" value="DUF4440"/>
    <property type="match status" value="1"/>
</dbReference>
<dbReference type="EMBL" id="BAAAYG010000002">
    <property type="protein sequence ID" value="GAA3279288.1"/>
    <property type="molecule type" value="Genomic_DNA"/>
</dbReference>
<dbReference type="InterPro" id="IPR032710">
    <property type="entry name" value="NTF2-like_dom_sf"/>
</dbReference>
<sequence>MTRADDLLTTLLEVEHAGWRALCAQRGGAHFGTLMTPDGLMVLVDGSILDRDAVVASLDGAPPWDGYALAEPRALDLGRDVAALVYRAEATRAGREPFRAQMTSTYRFLDGVPRLVLYQQTATP</sequence>
<accession>A0ABP6R752</accession>
<proteinExistence type="predicted"/>
<reference evidence="3" key="1">
    <citation type="journal article" date="2019" name="Int. J. Syst. Evol. Microbiol.">
        <title>The Global Catalogue of Microorganisms (GCM) 10K type strain sequencing project: providing services to taxonomists for standard genome sequencing and annotation.</title>
        <authorList>
            <consortium name="The Broad Institute Genomics Platform"/>
            <consortium name="The Broad Institute Genome Sequencing Center for Infectious Disease"/>
            <person name="Wu L."/>
            <person name="Ma J."/>
        </authorList>
    </citation>
    <scope>NUCLEOTIDE SEQUENCE [LARGE SCALE GENOMIC DNA]</scope>
    <source>
        <strain evidence="3">JCM 11483</strain>
    </source>
</reference>
<feature type="domain" description="DUF4440" evidence="1">
    <location>
        <begin position="11"/>
        <end position="111"/>
    </location>
</feature>
<organism evidence="2 3">
    <name type="scientific">Nesterenkonia halobia</name>
    <dbReference type="NCBI Taxonomy" id="37922"/>
    <lineage>
        <taxon>Bacteria</taxon>
        <taxon>Bacillati</taxon>
        <taxon>Actinomycetota</taxon>
        <taxon>Actinomycetes</taxon>
        <taxon>Micrococcales</taxon>
        <taxon>Micrococcaceae</taxon>
        <taxon>Nesterenkonia</taxon>
    </lineage>
</organism>